<feature type="compositionally biased region" description="Polar residues" evidence="1">
    <location>
        <begin position="144"/>
        <end position="160"/>
    </location>
</feature>
<dbReference type="Proteomes" id="UP000267096">
    <property type="component" value="Unassembled WGS sequence"/>
</dbReference>
<keyword evidence="2" id="KW-1133">Transmembrane helix</keyword>
<gene>
    <name evidence="3" type="ORF">ASIM_LOCUS9929</name>
</gene>
<accession>A0A0M3JR61</accession>
<evidence type="ECO:0000313" key="4">
    <source>
        <dbReference type="Proteomes" id="UP000267096"/>
    </source>
</evidence>
<feature type="transmembrane region" description="Helical" evidence="2">
    <location>
        <begin position="83"/>
        <end position="108"/>
    </location>
</feature>
<dbReference type="EMBL" id="UYRR01030976">
    <property type="protein sequence ID" value="VDK42051.1"/>
    <property type="molecule type" value="Genomic_DNA"/>
</dbReference>
<feature type="region of interest" description="Disordered" evidence="1">
    <location>
        <begin position="144"/>
        <end position="163"/>
    </location>
</feature>
<dbReference type="WBParaSite" id="ASIM_0001019801-mRNA-1">
    <property type="protein sequence ID" value="ASIM_0001019801-mRNA-1"/>
    <property type="gene ID" value="ASIM_0001019801"/>
</dbReference>
<proteinExistence type="predicted"/>
<evidence type="ECO:0000256" key="2">
    <source>
        <dbReference type="SAM" id="Phobius"/>
    </source>
</evidence>
<keyword evidence="2" id="KW-0812">Transmembrane</keyword>
<reference evidence="5" key="1">
    <citation type="submission" date="2017-02" db="UniProtKB">
        <authorList>
            <consortium name="WormBaseParasite"/>
        </authorList>
    </citation>
    <scope>IDENTIFICATION</scope>
</reference>
<name>A0A0M3JR61_ANISI</name>
<keyword evidence="2" id="KW-0472">Membrane</keyword>
<evidence type="ECO:0000256" key="1">
    <source>
        <dbReference type="SAM" id="MobiDB-lite"/>
    </source>
</evidence>
<reference evidence="3 4" key="2">
    <citation type="submission" date="2018-11" db="EMBL/GenBank/DDBJ databases">
        <authorList>
            <consortium name="Pathogen Informatics"/>
        </authorList>
    </citation>
    <scope>NUCLEOTIDE SEQUENCE [LARGE SCALE GENOMIC DNA]</scope>
</reference>
<protein>
    <submittedName>
        <fullName evidence="5">SEA domain-containing protein</fullName>
    </submittedName>
</protein>
<keyword evidence="4" id="KW-1185">Reference proteome</keyword>
<dbReference type="AlphaFoldDB" id="A0A0M3JR61"/>
<evidence type="ECO:0000313" key="3">
    <source>
        <dbReference type="EMBL" id="VDK42051.1"/>
    </source>
</evidence>
<feature type="region of interest" description="Disordered" evidence="1">
    <location>
        <begin position="1"/>
        <end position="21"/>
    </location>
</feature>
<sequence length="286" mass="31486">MSFGRAGKFQRRRDSEYVSPDQVYTTDTSANTFEPGTGAEYMARTRGTVNHGGNAPGNILTSNAFSTDPHPVTFRKQRSTKTALIVALILCCVLITLLIVAIIVLLALKVFVFNSNDANNETSVSPTRPIIATLYPLTRISSSTRSHPQITTSPTPYPNKSTTSTTPLITLSPIVGEFNQRNFFCMMQLLEQANAAYNDRNHYQYIQAMQMIVRALKTTLSQSTLGQYLTGVSVNTLENSVDLNVPSQSGIDADIVHNVLLSDLAELEQHLNAVHIDRNSVYVKQS</sequence>
<dbReference type="OrthoDB" id="5801522at2759"/>
<evidence type="ECO:0000313" key="5">
    <source>
        <dbReference type="WBParaSite" id="ASIM_0001019801-mRNA-1"/>
    </source>
</evidence>
<organism evidence="5">
    <name type="scientific">Anisakis simplex</name>
    <name type="common">Herring worm</name>
    <dbReference type="NCBI Taxonomy" id="6269"/>
    <lineage>
        <taxon>Eukaryota</taxon>
        <taxon>Metazoa</taxon>
        <taxon>Ecdysozoa</taxon>
        <taxon>Nematoda</taxon>
        <taxon>Chromadorea</taxon>
        <taxon>Rhabditida</taxon>
        <taxon>Spirurina</taxon>
        <taxon>Ascaridomorpha</taxon>
        <taxon>Ascaridoidea</taxon>
        <taxon>Anisakidae</taxon>
        <taxon>Anisakis</taxon>
        <taxon>Anisakis simplex complex</taxon>
    </lineage>
</organism>